<dbReference type="AlphaFoldDB" id="A0A316ULK7"/>
<feature type="domain" description="NTF2" evidence="4">
    <location>
        <begin position="4"/>
        <end position="118"/>
    </location>
</feature>
<keyword evidence="3" id="KW-0539">Nucleus</keyword>
<dbReference type="PANTHER" id="PTHR12612">
    <property type="entry name" value="NUCLEAR TRANSPORT FACTOR 2"/>
    <property type="match status" value="1"/>
</dbReference>
<dbReference type="GO" id="GO:0006606">
    <property type="term" value="P:protein import into nucleus"/>
    <property type="evidence" value="ECO:0007669"/>
    <property type="project" value="UniProtKB-ARBA"/>
</dbReference>
<evidence type="ECO:0000259" key="4">
    <source>
        <dbReference type="PROSITE" id="PS50177"/>
    </source>
</evidence>
<dbReference type="GO" id="GO:0005737">
    <property type="term" value="C:cytoplasm"/>
    <property type="evidence" value="ECO:0007669"/>
    <property type="project" value="UniProtKB-SubCell"/>
</dbReference>
<comment type="function">
    <text evidence="3">Has a role in nuclear-cytoplasmic transport of proteins and mRNAs.</text>
</comment>
<dbReference type="EMBL" id="KZ819673">
    <property type="protein sequence ID" value="PWN26120.1"/>
    <property type="molecule type" value="Genomic_DNA"/>
</dbReference>
<organism evidence="5 6">
    <name type="scientific">Jaminaea rosea</name>
    <dbReference type="NCBI Taxonomy" id="1569628"/>
    <lineage>
        <taxon>Eukaryota</taxon>
        <taxon>Fungi</taxon>
        <taxon>Dikarya</taxon>
        <taxon>Basidiomycota</taxon>
        <taxon>Ustilaginomycotina</taxon>
        <taxon>Exobasidiomycetes</taxon>
        <taxon>Microstromatales</taxon>
        <taxon>Microstromatales incertae sedis</taxon>
        <taxon>Jaminaea</taxon>
    </lineage>
</organism>
<dbReference type="SUPFAM" id="SSF54427">
    <property type="entry name" value="NTF2-like"/>
    <property type="match status" value="1"/>
</dbReference>
<dbReference type="InterPro" id="IPR045875">
    <property type="entry name" value="NTF2"/>
</dbReference>
<proteinExistence type="predicted"/>
<dbReference type="OrthoDB" id="6507044at2759"/>
<dbReference type="FunFam" id="3.10.450.50:FF:000005">
    <property type="entry name" value="Nuclear transport factor 2"/>
    <property type="match status" value="1"/>
</dbReference>
<dbReference type="GeneID" id="37030488"/>
<accession>A0A316ULK7</accession>
<protein>
    <recommendedName>
        <fullName evidence="2 3">Nuclear transport factor 2</fullName>
        <shortName evidence="3">NTF-2</shortName>
    </recommendedName>
</protein>
<dbReference type="InterPro" id="IPR018222">
    <property type="entry name" value="Nuclear_transport_factor_2_euk"/>
</dbReference>
<keyword evidence="3" id="KW-0813">Transport</keyword>
<keyword evidence="1 3" id="KW-0963">Cytoplasm</keyword>
<dbReference type="InterPro" id="IPR032710">
    <property type="entry name" value="NTF2-like_dom_sf"/>
</dbReference>
<dbReference type="InterPro" id="IPR002075">
    <property type="entry name" value="NTF2_dom"/>
</dbReference>
<keyword evidence="6" id="KW-1185">Reference proteome</keyword>
<keyword evidence="3" id="KW-0653">Protein transport</keyword>
<sequence>MEAIAQSFTDYYYTTFDTNRSGLGPLYRPTSMLTFEGAQTQGQDAIVEKLSSLPFQTVKHQVSTRDCQPTGDGNSLVVAVTGQLLVDDQQQPLNFSQTFILNPDGAGSYYVFNDLFRLNYG</sequence>
<evidence type="ECO:0000256" key="3">
    <source>
        <dbReference type="RuleBase" id="RU369002"/>
    </source>
</evidence>
<evidence type="ECO:0000256" key="1">
    <source>
        <dbReference type="ARBA" id="ARBA00022490"/>
    </source>
</evidence>
<dbReference type="CDD" id="cd00780">
    <property type="entry name" value="NTF2"/>
    <property type="match status" value="1"/>
</dbReference>
<dbReference type="GO" id="GO:0051028">
    <property type="term" value="P:mRNA transport"/>
    <property type="evidence" value="ECO:0007669"/>
    <property type="project" value="UniProtKB-UniRule"/>
</dbReference>
<evidence type="ECO:0000313" key="5">
    <source>
        <dbReference type="EMBL" id="PWN26120.1"/>
    </source>
</evidence>
<dbReference type="GO" id="GO:0005635">
    <property type="term" value="C:nuclear envelope"/>
    <property type="evidence" value="ECO:0007669"/>
    <property type="project" value="UniProtKB-ARBA"/>
</dbReference>
<dbReference type="Gene3D" id="3.10.450.50">
    <property type="match status" value="1"/>
</dbReference>
<comment type="subcellular location">
    <subcellularLocation>
        <location evidence="3">Cytoplasm</location>
    </subcellularLocation>
    <subcellularLocation>
        <location evidence="3">Nucleus</location>
    </subcellularLocation>
</comment>
<dbReference type="PROSITE" id="PS50177">
    <property type="entry name" value="NTF2_DOMAIN"/>
    <property type="match status" value="1"/>
</dbReference>
<gene>
    <name evidence="5" type="ORF">BDZ90DRAFT_265357</name>
</gene>
<dbReference type="Pfam" id="PF02136">
    <property type="entry name" value="NTF2"/>
    <property type="match status" value="1"/>
</dbReference>
<name>A0A316ULK7_9BASI</name>
<dbReference type="RefSeq" id="XP_025360732.1">
    <property type="nucleotide sequence ID" value="XM_025508665.1"/>
</dbReference>
<reference evidence="5 6" key="1">
    <citation type="journal article" date="2018" name="Mol. Biol. Evol.">
        <title>Broad Genomic Sampling Reveals a Smut Pathogenic Ancestry of the Fungal Clade Ustilaginomycotina.</title>
        <authorList>
            <person name="Kijpornyongpan T."/>
            <person name="Mondo S.J."/>
            <person name="Barry K."/>
            <person name="Sandor L."/>
            <person name="Lee J."/>
            <person name="Lipzen A."/>
            <person name="Pangilinan J."/>
            <person name="LaButti K."/>
            <person name="Hainaut M."/>
            <person name="Henrissat B."/>
            <person name="Grigoriev I.V."/>
            <person name="Spatafora J.W."/>
            <person name="Aime M.C."/>
        </authorList>
    </citation>
    <scope>NUCLEOTIDE SEQUENCE [LARGE SCALE GENOMIC DNA]</scope>
    <source>
        <strain evidence="5 6">MCA 5214</strain>
    </source>
</reference>
<dbReference type="STRING" id="1569628.A0A316ULK7"/>
<evidence type="ECO:0000256" key="2">
    <source>
        <dbReference type="ARBA" id="ARBA00026247"/>
    </source>
</evidence>
<evidence type="ECO:0000313" key="6">
    <source>
        <dbReference type="Proteomes" id="UP000245884"/>
    </source>
</evidence>
<dbReference type="Proteomes" id="UP000245884">
    <property type="component" value="Unassembled WGS sequence"/>
</dbReference>